<sequence length="364" mass="38485">MGLRPAAVVLAMVALAGCSAVPATGPTGGVPSVAPPEGRWRVVHRQKGLDHDAEFLDIAATGKDGAWAVGERTFGTDGHEALLVRWDGEGWRRLSKELPKPARYVTLTDVAASDPGNVWVIAEDQEGGESGLLHFDGRRWSFTPDRASASEVVALSGGQAWTFGDGWARHFDGRRWTSQAIPIATRAAFALSPRDIWAVGAVDPAPGDAYAQSEPAVAHFDGRTWRRVPLPTLSPPGSSEAELSAVLAPASDDVWAVGGYDTDDGAYHPLSYRWNGTAWRAAAVEGGRLTGIARGGDGVVWIAGQRFFSETVNSYRLLAGAGGRWSRTTPPAPVTTMTALPGGQPLWAIGQNVITEYQAPGSTG</sequence>
<comment type="caution">
    <text evidence="2">The sequence shown here is derived from an EMBL/GenBank/DDBJ whole genome shotgun (WGS) entry which is preliminary data.</text>
</comment>
<feature type="chain" id="PRO_5046792688" description="Ycf48-like protein" evidence="1">
    <location>
        <begin position="24"/>
        <end position="364"/>
    </location>
</feature>
<accession>A0ABW1CJK0</accession>
<keyword evidence="3" id="KW-1185">Reference proteome</keyword>
<dbReference type="EMBL" id="JBHSPA010000023">
    <property type="protein sequence ID" value="MFC5825920.1"/>
    <property type="molecule type" value="Genomic_DNA"/>
</dbReference>
<organism evidence="2 3">
    <name type="scientific">Nonomuraea insulae</name>
    <dbReference type="NCBI Taxonomy" id="1616787"/>
    <lineage>
        <taxon>Bacteria</taxon>
        <taxon>Bacillati</taxon>
        <taxon>Actinomycetota</taxon>
        <taxon>Actinomycetes</taxon>
        <taxon>Streptosporangiales</taxon>
        <taxon>Streptosporangiaceae</taxon>
        <taxon>Nonomuraea</taxon>
    </lineage>
</organism>
<protein>
    <recommendedName>
        <fullName evidence="4">Ycf48-like protein</fullName>
    </recommendedName>
</protein>
<gene>
    <name evidence="2" type="ORF">ACFPZ3_18815</name>
</gene>
<evidence type="ECO:0000313" key="2">
    <source>
        <dbReference type="EMBL" id="MFC5825920.1"/>
    </source>
</evidence>
<dbReference type="PROSITE" id="PS51257">
    <property type="entry name" value="PROKAR_LIPOPROTEIN"/>
    <property type="match status" value="1"/>
</dbReference>
<name>A0ABW1CJK0_9ACTN</name>
<keyword evidence="1" id="KW-0732">Signal</keyword>
<evidence type="ECO:0008006" key="4">
    <source>
        <dbReference type="Google" id="ProtNLM"/>
    </source>
</evidence>
<evidence type="ECO:0000313" key="3">
    <source>
        <dbReference type="Proteomes" id="UP001596058"/>
    </source>
</evidence>
<dbReference type="RefSeq" id="WP_379515432.1">
    <property type="nucleotide sequence ID" value="NZ_JBHSPA010000023.1"/>
</dbReference>
<dbReference type="Proteomes" id="UP001596058">
    <property type="component" value="Unassembled WGS sequence"/>
</dbReference>
<reference evidence="3" key="1">
    <citation type="journal article" date="2019" name="Int. J. Syst. Evol. Microbiol.">
        <title>The Global Catalogue of Microorganisms (GCM) 10K type strain sequencing project: providing services to taxonomists for standard genome sequencing and annotation.</title>
        <authorList>
            <consortium name="The Broad Institute Genomics Platform"/>
            <consortium name="The Broad Institute Genome Sequencing Center for Infectious Disease"/>
            <person name="Wu L."/>
            <person name="Ma J."/>
        </authorList>
    </citation>
    <scope>NUCLEOTIDE SEQUENCE [LARGE SCALE GENOMIC DNA]</scope>
    <source>
        <strain evidence="3">CCUG 53903</strain>
    </source>
</reference>
<evidence type="ECO:0000256" key="1">
    <source>
        <dbReference type="SAM" id="SignalP"/>
    </source>
</evidence>
<proteinExistence type="predicted"/>
<feature type="signal peptide" evidence="1">
    <location>
        <begin position="1"/>
        <end position="23"/>
    </location>
</feature>